<accession>A0A4R8XU82</accession>
<dbReference type="EMBL" id="SOGN01000067">
    <property type="protein sequence ID" value="TFC76614.1"/>
    <property type="molecule type" value="Genomic_DNA"/>
</dbReference>
<evidence type="ECO:0000313" key="3">
    <source>
        <dbReference type="Proteomes" id="UP000298433"/>
    </source>
</evidence>
<dbReference type="AlphaFoldDB" id="A0A4R8XU82"/>
<proteinExistence type="predicted"/>
<evidence type="ECO:0000313" key="1">
    <source>
        <dbReference type="EMBL" id="TFC76614.1"/>
    </source>
</evidence>
<dbReference type="OrthoDB" id="3211423at2"/>
<dbReference type="Proteomes" id="UP000298433">
    <property type="component" value="Unassembled WGS sequence"/>
</dbReference>
<dbReference type="EMBL" id="SOGN01000027">
    <property type="protein sequence ID" value="TFC82089.1"/>
    <property type="molecule type" value="Genomic_DNA"/>
</dbReference>
<gene>
    <name evidence="2" type="ORF">E3T23_05170</name>
    <name evidence="1" type="ORF">E3T23_14340</name>
</gene>
<comment type="caution">
    <text evidence="2">The sequence shown here is derived from an EMBL/GenBank/DDBJ whole genome shotgun (WGS) entry which is preliminary data.</text>
</comment>
<protein>
    <submittedName>
        <fullName evidence="2">Uncharacterized protein</fullName>
    </submittedName>
</protein>
<reference evidence="2 3" key="1">
    <citation type="submission" date="2019-03" db="EMBL/GenBank/DDBJ databases">
        <title>Genomics of glacier-inhabiting Cryobacterium strains.</title>
        <authorList>
            <person name="Liu Q."/>
            <person name="Xin Y.-H."/>
        </authorList>
    </citation>
    <scope>NUCLEOTIDE SEQUENCE [LARGE SCALE GENOMIC DNA]</scope>
    <source>
        <strain evidence="2 3">TMT2-48-2</strain>
    </source>
</reference>
<evidence type="ECO:0000313" key="2">
    <source>
        <dbReference type="EMBL" id="TFC82089.1"/>
    </source>
</evidence>
<keyword evidence="3" id="KW-1185">Reference proteome</keyword>
<sequence length="60" mass="6745">MVSGVSGVSTEAWTAWALTRRMSPRDQVRVMKRDAYGRVDENSYPLIHRVGPAEPTTPWA</sequence>
<name>A0A4R8XU82_9MICO</name>
<organism evidence="2 3">
    <name type="scientific">Cryobacterium cheniae</name>
    <dbReference type="NCBI Taxonomy" id="1259262"/>
    <lineage>
        <taxon>Bacteria</taxon>
        <taxon>Bacillati</taxon>
        <taxon>Actinomycetota</taxon>
        <taxon>Actinomycetes</taxon>
        <taxon>Micrococcales</taxon>
        <taxon>Microbacteriaceae</taxon>
        <taxon>Cryobacterium</taxon>
    </lineage>
</organism>
<feature type="non-terminal residue" evidence="2">
    <location>
        <position position="60"/>
    </location>
</feature>